<keyword evidence="2" id="KW-1185">Reference proteome</keyword>
<accession>A0ABU5JM95</accession>
<name>A0ABU5JM95_9ACTN</name>
<comment type="caution">
    <text evidence="1">The sequence shown here is derived from an EMBL/GenBank/DDBJ whole genome shotgun (WGS) entry which is preliminary data.</text>
</comment>
<dbReference type="RefSeq" id="WP_322443102.1">
    <property type="nucleotide sequence ID" value="NZ_JAXOTQ010000047.1"/>
</dbReference>
<protein>
    <submittedName>
        <fullName evidence="1">Uncharacterized protein</fullName>
    </submittedName>
</protein>
<sequence length="61" mass="6116">MTAIIAAAAQALDLTGDIVGNDIALLPLAPAGIGFPGQTSGYGLQNPLALRRVAQAWGEQG</sequence>
<dbReference type="EMBL" id="JAXOTQ010000047">
    <property type="protein sequence ID" value="MDZ5493514.1"/>
    <property type="molecule type" value="Genomic_DNA"/>
</dbReference>
<organism evidence="1 2">
    <name type="scientific">Micromonospora sicca</name>
    <dbReference type="NCBI Taxonomy" id="2202420"/>
    <lineage>
        <taxon>Bacteria</taxon>
        <taxon>Bacillati</taxon>
        <taxon>Actinomycetota</taxon>
        <taxon>Actinomycetes</taxon>
        <taxon>Micromonosporales</taxon>
        <taxon>Micromonosporaceae</taxon>
        <taxon>Micromonospora</taxon>
    </lineage>
</organism>
<evidence type="ECO:0000313" key="2">
    <source>
        <dbReference type="Proteomes" id="UP001290101"/>
    </source>
</evidence>
<evidence type="ECO:0000313" key="1">
    <source>
        <dbReference type="EMBL" id="MDZ5493514.1"/>
    </source>
</evidence>
<dbReference type="Proteomes" id="UP001290101">
    <property type="component" value="Unassembled WGS sequence"/>
</dbReference>
<gene>
    <name evidence="1" type="ORF">U2F25_29295</name>
</gene>
<reference evidence="1 2" key="1">
    <citation type="submission" date="2023-12" db="EMBL/GenBank/DDBJ databases">
        <title>Micromonospora sp. nov., isolated from Atacama Desert.</title>
        <authorList>
            <person name="Carro L."/>
            <person name="Golinska P."/>
            <person name="Klenk H.-P."/>
            <person name="Goodfellow M."/>
        </authorList>
    </citation>
    <scope>NUCLEOTIDE SEQUENCE [LARGE SCALE GENOMIC DNA]</scope>
    <source>
        <strain evidence="1 2">4G53</strain>
    </source>
</reference>
<proteinExistence type="predicted"/>